<accession>A0A383WPY4</accession>
<reference evidence="2 3" key="1">
    <citation type="submission" date="2016-10" db="EMBL/GenBank/DDBJ databases">
        <authorList>
            <person name="Cai Z."/>
        </authorList>
    </citation>
    <scope>NUCLEOTIDE SEQUENCE [LARGE SCALE GENOMIC DNA]</scope>
</reference>
<dbReference type="AlphaFoldDB" id="A0A383WPY4"/>
<feature type="compositionally biased region" description="Low complexity" evidence="1">
    <location>
        <begin position="82"/>
        <end position="105"/>
    </location>
</feature>
<keyword evidence="3" id="KW-1185">Reference proteome</keyword>
<protein>
    <submittedName>
        <fullName evidence="2">Uncharacterized protein</fullName>
    </submittedName>
</protein>
<sequence length="696" mass="73747">MKRRADTQPGIKAGFAKAKQISNKQAKEVQLPGLEKDVHSSPEVPRVYIDGEVSQKYEQYRQEYRSMKDKLLHAAEQRRPARSSSGGAAPSAGTPASSAAAGAADAAAEASPTTAAAAEADADAAATAAADLQVLAERWQSRAAFVVHHLEAWAGSRVALQQQLQEMLMHIVINYDLHPDPRISVRAYNLLSQNLAAHPPLKPAAILQEGQPRQLLRSPLSWNPLARSALDDTKETADAKERAPMGFREIFGGARFSLLQSLVRNAVQLVTGNSNSSCYNVRPPGLPQASTGKALLLLWLVQLLQADAHVRLAVFEEHMASCKDRDADEVRRVKGRAASVLSESLLHKLMQDDSFGWREEDSDSETGRHRLVRDLLVIVATSPDDAAAAAAAGATSLGAAAAAAAAGLAPVTPATPPAAAAAAAAADSSSDAKLAAAAVVAAAAAVRPVSASDVISASRRLLLLLFQIFTGMEAAGAYASGSGAHHAARGVASQNDRWWLDNVLLMALTGTRMMQPLRESAGPVRAAAALQRVLQALPAVHGLRLISVGVAEAIGKRPYDARDAAASPHVESLYEYHKDQGKGFAQFRRGDALETMKALAERLKWAFSDVLGGKEAFTLMLCSLVSVALPGKQLRSEERADFVRVAQTVLDGVHPLVVQHVLQLKDSLLPEACAAQEQIGAQVLLSLGAALQLLQV</sequence>
<organism evidence="2 3">
    <name type="scientific">Tetradesmus obliquus</name>
    <name type="common">Green alga</name>
    <name type="synonym">Acutodesmus obliquus</name>
    <dbReference type="NCBI Taxonomy" id="3088"/>
    <lineage>
        <taxon>Eukaryota</taxon>
        <taxon>Viridiplantae</taxon>
        <taxon>Chlorophyta</taxon>
        <taxon>core chlorophytes</taxon>
        <taxon>Chlorophyceae</taxon>
        <taxon>CS clade</taxon>
        <taxon>Sphaeropleales</taxon>
        <taxon>Scenedesmaceae</taxon>
        <taxon>Tetradesmus</taxon>
    </lineage>
</organism>
<evidence type="ECO:0000256" key="1">
    <source>
        <dbReference type="SAM" id="MobiDB-lite"/>
    </source>
</evidence>
<evidence type="ECO:0000313" key="2">
    <source>
        <dbReference type="EMBL" id="SZX79495.1"/>
    </source>
</evidence>
<dbReference type="EMBL" id="FNXT01001368">
    <property type="protein sequence ID" value="SZX79495.1"/>
    <property type="molecule type" value="Genomic_DNA"/>
</dbReference>
<gene>
    <name evidence="2" type="ORF">BQ4739_LOCUS19767</name>
</gene>
<feature type="region of interest" description="Disordered" evidence="1">
    <location>
        <begin position="74"/>
        <end position="105"/>
    </location>
</feature>
<name>A0A383WPY4_TETOB</name>
<evidence type="ECO:0000313" key="3">
    <source>
        <dbReference type="Proteomes" id="UP000256970"/>
    </source>
</evidence>
<feature type="region of interest" description="Disordered" evidence="1">
    <location>
        <begin position="1"/>
        <end position="52"/>
    </location>
</feature>
<dbReference type="Proteomes" id="UP000256970">
    <property type="component" value="Unassembled WGS sequence"/>
</dbReference>
<proteinExistence type="predicted"/>